<comment type="catalytic activity">
    <reaction evidence="10">
        <text>GTP + H2O = GDP + phosphate + H(+)</text>
        <dbReference type="Rhea" id="RHEA:19669"/>
        <dbReference type="ChEBI" id="CHEBI:15377"/>
        <dbReference type="ChEBI" id="CHEBI:15378"/>
        <dbReference type="ChEBI" id="CHEBI:37565"/>
        <dbReference type="ChEBI" id="CHEBI:43474"/>
        <dbReference type="ChEBI" id="CHEBI:58189"/>
        <dbReference type="EC" id="3.6.5.3"/>
    </reaction>
</comment>
<keyword evidence="9" id="KW-0342">GTP-binding</keyword>
<keyword evidence="7" id="KW-0460">Magnesium</keyword>
<dbReference type="InterPro" id="IPR027417">
    <property type="entry name" value="P-loop_NTPase"/>
</dbReference>
<proteinExistence type="inferred from homology"/>
<dbReference type="CDD" id="cd15490">
    <property type="entry name" value="eIF2_gamma_III"/>
    <property type="match status" value="1"/>
</dbReference>
<dbReference type="PROSITE" id="PS51722">
    <property type="entry name" value="G_TR_2"/>
    <property type="match status" value="1"/>
</dbReference>
<keyword evidence="6" id="KW-0378">Hydrolase</keyword>
<dbReference type="EMBL" id="CP104395">
    <property type="protein sequence ID" value="WEL19873.1"/>
    <property type="molecule type" value="Genomic_DNA"/>
</dbReference>
<keyword evidence="4" id="KW-0479">Metal-binding</keyword>
<dbReference type="InterPro" id="IPR022424">
    <property type="entry name" value="TIF2_gsu"/>
</dbReference>
<evidence type="ECO:0000256" key="2">
    <source>
        <dbReference type="ARBA" id="ARBA00011986"/>
    </source>
</evidence>
<dbReference type="RefSeq" id="WP_347721704.1">
    <property type="nucleotide sequence ID" value="NZ_CP104395.1"/>
</dbReference>
<dbReference type="EC" id="3.6.5.3" evidence="2"/>
<sequence length="397" mass="42675">MTEGIPEANIGLVGHVDHGKTTLTQALSGKWTDEHSQELEKGITIRIGYADVTYYKDDNGTLNVSKDGEEVRTVSLVDAPGHETLMANVLSGAAIMDGAVLMVAADEDCPRPQTREHLAALDITGIENIVIAQNKIDLVDKEQVKENHEQIKEFVEGTVAEDAPIVPISAQHDINIDALLDAIDEEIPTPERDLEADPKMLLARSFDINKPGSNPTGLMGGVVGGSLIEGELEEGEEIEIRPGVKKSDRKWEPVTTEVESIMHGGNPVEKGTPGGLLAVETKLDPSTTKSDGLSGNVLGKKGELPETTSDIEMEVELMERVVGSEGEKEIENIKKNEPLMINAGTGKSAGIVTQAGKHVKVDLKVPICAEEGDRMAISRQIGSRWRLIGHATLTSKN</sequence>
<dbReference type="InterPro" id="IPR005225">
    <property type="entry name" value="Small_GTP-bd"/>
</dbReference>
<dbReference type="NCBIfam" id="NF003077">
    <property type="entry name" value="PRK04000.1"/>
    <property type="match status" value="1"/>
</dbReference>
<dbReference type="InterPro" id="IPR000795">
    <property type="entry name" value="T_Tr_GTP-bd_dom"/>
</dbReference>
<evidence type="ECO:0000259" key="11">
    <source>
        <dbReference type="PROSITE" id="PS51722"/>
    </source>
</evidence>
<evidence type="ECO:0000313" key="13">
    <source>
        <dbReference type="Proteomes" id="UP001218034"/>
    </source>
</evidence>
<evidence type="ECO:0000256" key="6">
    <source>
        <dbReference type="ARBA" id="ARBA00022801"/>
    </source>
</evidence>
<evidence type="ECO:0000313" key="12">
    <source>
        <dbReference type="EMBL" id="WEL19873.1"/>
    </source>
</evidence>
<protein>
    <recommendedName>
        <fullName evidence="2">protein-synthesizing GTPase</fullName>
        <ecNumber evidence="2">3.6.5.3</ecNumber>
    </recommendedName>
</protein>
<dbReference type="CDD" id="cd01888">
    <property type="entry name" value="eIF2_gamma"/>
    <property type="match status" value="1"/>
</dbReference>
<dbReference type="PANTHER" id="PTHR42854">
    <property type="entry name" value="EUKARYOTIC TRANSLATION INITIATION FACTOR 2 SUBUNIT 3 FAMILY MEMBER"/>
    <property type="match status" value="1"/>
</dbReference>
<dbReference type="Pfam" id="PF00009">
    <property type="entry name" value="GTP_EFTU"/>
    <property type="match status" value="1"/>
</dbReference>
<name>A0ABY8CFA2_9ARCH</name>
<dbReference type="Gene3D" id="3.40.50.300">
    <property type="entry name" value="P-loop containing nucleotide triphosphate hydrolases"/>
    <property type="match status" value="1"/>
</dbReference>
<dbReference type="InterPro" id="IPR015256">
    <property type="entry name" value="eIF2g_C"/>
</dbReference>
<dbReference type="Proteomes" id="UP001218034">
    <property type="component" value="Chromosome"/>
</dbReference>
<feature type="domain" description="Tr-type G" evidence="11">
    <location>
        <begin position="5"/>
        <end position="191"/>
    </location>
</feature>
<dbReference type="GO" id="GO:0003743">
    <property type="term" value="F:translation initiation factor activity"/>
    <property type="evidence" value="ECO:0007669"/>
    <property type="project" value="UniProtKB-KW"/>
</dbReference>
<dbReference type="SUPFAM" id="SSF52540">
    <property type="entry name" value="P-loop containing nucleoside triphosphate hydrolases"/>
    <property type="match status" value="1"/>
</dbReference>
<evidence type="ECO:0000256" key="3">
    <source>
        <dbReference type="ARBA" id="ARBA00022540"/>
    </source>
</evidence>
<evidence type="ECO:0000256" key="9">
    <source>
        <dbReference type="ARBA" id="ARBA00023134"/>
    </source>
</evidence>
<dbReference type="InterPro" id="IPR009001">
    <property type="entry name" value="Transl_elong_EF1A/Init_IF2_C"/>
</dbReference>
<accession>A0ABY8CFA2</accession>
<comment type="similarity">
    <text evidence="1">Belongs to the TRAFAC class translation factor GTPase superfamily. Classic translation factor GTPase family. EIF2G subfamily.</text>
</comment>
<dbReference type="SUPFAM" id="SSF50447">
    <property type="entry name" value="Translation proteins"/>
    <property type="match status" value="1"/>
</dbReference>
<evidence type="ECO:0000256" key="4">
    <source>
        <dbReference type="ARBA" id="ARBA00022723"/>
    </source>
</evidence>
<organism evidence="12 13">
    <name type="scientific">Candidatus Nanohalococcus occultus</name>
    <dbReference type="NCBI Taxonomy" id="2978047"/>
    <lineage>
        <taxon>Archaea</taxon>
        <taxon>Candidatus Nanohalarchaeota</taxon>
        <taxon>Candidatus Nanohalarchaeota incertae sedis</taxon>
        <taxon>Candidatus Nanohalococcus</taxon>
    </lineage>
</organism>
<keyword evidence="5" id="KW-0547">Nucleotide-binding</keyword>
<dbReference type="PRINTS" id="PR00315">
    <property type="entry name" value="ELONGATNFCT"/>
</dbReference>
<dbReference type="Gene3D" id="2.40.30.10">
    <property type="entry name" value="Translation factors"/>
    <property type="match status" value="2"/>
</dbReference>
<evidence type="ECO:0000256" key="7">
    <source>
        <dbReference type="ARBA" id="ARBA00022842"/>
    </source>
</evidence>
<dbReference type="PANTHER" id="PTHR42854:SF3">
    <property type="entry name" value="EUKARYOTIC TRANSLATION INITIATION FACTOR 2 SUBUNIT 3-RELATED"/>
    <property type="match status" value="1"/>
</dbReference>
<evidence type="ECO:0000256" key="1">
    <source>
        <dbReference type="ARBA" id="ARBA00005388"/>
    </source>
</evidence>
<dbReference type="InterPro" id="IPR009000">
    <property type="entry name" value="Transl_B-barrel_sf"/>
</dbReference>
<dbReference type="InterPro" id="IPR050543">
    <property type="entry name" value="eIF2G"/>
</dbReference>
<dbReference type="InterPro" id="IPR044128">
    <property type="entry name" value="eIF2g_GTP-bd"/>
</dbReference>
<keyword evidence="8" id="KW-0648">Protein biosynthesis</keyword>
<evidence type="ECO:0000256" key="8">
    <source>
        <dbReference type="ARBA" id="ARBA00022917"/>
    </source>
</evidence>
<dbReference type="GeneID" id="90590303"/>
<evidence type="ECO:0000256" key="10">
    <source>
        <dbReference type="ARBA" id="ARBA00048107"/>
    </source>
</evidence>
<keyword evidence="13" id="KW-1185">Reference proteome</keyword>
<dbReference type="SUPFAM" id="SSF50465">
    <property type="entry name" value="EF-Tu/eEF-1alpha/eIF2-gamma C-terminal domain"/>
    <property type="match status" value="1"/>
</dbReference>
<keyword evidence="3 12" id="KW-0396">Initiation factor</keyword>
<dbReference type="NCBIfam" id="TIGR00231">
    <property type="entry name" value="small_GTP"/>
    <property type="match status" value="1"/>
</dbReference>
<evidence type="ECO:0000256" key="5">
    <source>
        <dbReference type="ARBA" id="ARBA00022741"/>
    </source>
</evidence>
<gene>
    <name evidence="12" type="primary">gcd11</name>
    <name evidence="12" type="ORF">SVXNc_0866</name>
</gene>
<dbReference type="NCBIfam" id="TIGR03680">
    <property type="entry name" value="eif2g_arch"/>
    <property type="match status" value="1"/>
</dbReference>
<dbReference type="Pfam" id="PF09173">
    <property type="entry name" value="eIF2_C"/>
    <property type="match status" value="1"/>
</dbReference>
<reference evidence="12 13" key="1">
    <citation type="submission" date="2022-09" db="EMBL/GenBank/DDBJ databases">
        <title>Xylan utilization by haloarchaea-nanohaloarchaea associations.</title>
        <authorList>
            <person name="Yakimov M."/>
        </authorList>
    </citation>
    <scope>NUCLEOTIDE SEQUENCE [LARGE SCALE GENOMIC DNA]</scope>
    <source>
        <strain evidence="12 13">SVXNc</strain>
    </source>
</reference>